<comment type="cofactor">
    <cofactor evidence="1 13">
        <name>Mn(2+)</name>
        <dbReference type="ChEBI" id="CHEBI:29035"/>
    </cofactor>
</comment>
<evidence type="ECO:0000256" key="9">
    <source>
        <dbReference type="ARBA" id="ARBA00022989"/>
    </source>
</evidence>
<dbReference type="PANTHER" id="PTHR11214">
    <property type="entry name" value="BETA-1,3-N-ACETYLGLUCOSAMINYLTRANSFERASE"/>
    <property type="match status" value="1"/>
</dbReference>
<comment type="similarity">
    <text evidence="4 13">Belongs to the glycosyltransferase 31 family.</text>
</comment>
<evidence type="ECO:0000256" key="7">
    <source>
        <dbReference type="ARBA" id="ARBA00022692"/>
    </source>
</evidence>
<dbReference type="InterPro" id="IPR002659">
    <property type="entry name" value="Glyco_trans_31"/>
</dbReference>
<evidence type="ECO:0000256" key="2">
    <source>
        <dbReference type="ARBA" id="ARBA00004323"/>
    </source>
</evidence>
<evidence type="ECO:0000313" key="15">
    <source>
        <dbReference type="Proteomes" id="UP000734854"/>
    </source>
</evidence>
<evidence type="ECO:0000256" key="8">
    <source>
        <dbReference type="ARBA" id="ARBA00022968"/>
    </source>
</evidence>
<evidence type="ECO:0000256" key="13">
    <source>
        <dbReference type="RuleBase" id="RU363063"/>
    </source>
</evidence>
<dbReference type="EMBL" id="JACMSC010000015">
    <property type="protein sequence ID" value="KAG6487893.1"/>
    <property type="molecule type" value="Genomic_DNA"/>
</dbReference>
<keyword evidence="15" id="KW-1185">Reference proteome</keyword>
<evidence type="ECO:0000256" key="4">
    <source>
        <dbReference type="ARBA" id="ARBA00008661"/>
    </source>
</evidence>
<keyword evidence="7 13" id="KW-0812">Transmembrane</keyword>
<dbReference type="PANTHER" id="PTHR11214:SF85">
    <property type="entry name" value="BETA-1,3-GALACTOSYLTRANSFERASE 12-RELATED"/>
    <property type="match status" value="1"/>
</dbReference>
<keyword evidence="5 13" id="KW-0328">Glycosyltransferase</keyword>
<keyword evidence="6" id="KW-0808">Transferase</keyword>
<evidence type="ECO:0000256" key="3">
    <source>
        <dbReference type="ARBA" id="ARBA00004922"/>
    </source>
</evidence>
<keyword evidence="12 13" id="KW-0464">Manganese</keyword>
<keyword evidence="10 13" id="KW-0333">Golgi apparatus</keyword>
<protein>
    <recommendedName>
        <fullName evidence="13">Hexosyltransferase</fullName>
        <ecNumber evidence="13">2.4.1.-</ecNumber>
    </recommendedName>
</protein>
<reference evidence="14 15" key="1">
    <citation type="submission" date="2020-08" db="EMBL/GenBank/DDBJ databases">
        <title>Plant Genome Project.</title>
        <authorList>
            <person name="Zhang R.-G."/>
        </authorList>
    </citation>
    <scope>NUCLEOTIDE SEQUENCE [LARGE SCALE GENOMIC DNA]</scope>
    <source>
        <tissue evidence="14">Rhizome</tissue>
    </source>
</reference>
<feature type="transmembrane region" description="Helical" evidence="13">
    <location>
        <begin position="45"/>
        <end position="66"/>
    </location>
</feature>
<dbReference type="EC" id="2.4.1.-" evidence="13"/>
<evidence type="ECO:0000256" key="10">
    <source>
        <dbReference type="ARBA" id="ARBA00023034"/>
    </source>
</evidence>
<dbReference type="Proteomes" id="UP000734854">
    <property type="component" value="Unassembled WGS sequence"/>
</dbReference>
<evidence type="ECO:0000256" key="5">
    <source>
        <dbReference type="ARBA" id="ARBA00022676"/>
    </source>
</evidence>
<evidence type="ECO:0000256" key="1">
    <source>
        <dbReference type="ARBA" id="ARBA00001936"/>
    </source>
</evidence>
<accession>A0A8J5KL35</accession>
<dbReference type="GO" id="GO:0000139">
    <property type="term" value="C:Golgi membrane"/>
    <property type="evidence" value="ECO:0007669"/>
    <property type="project" value="UniProtKB-SubCell"/>
</dbReference>
<comment type="pathway">
    <text evidence="3">Protein modification; protein glycosylation.</text>
</comment>
<dbReference type="UniPathway" id="UPA00378"/>
<sequence length="379" mass="42342">MPQHHHSIGCDFVDDDDEHLKKKRRPQSKASVFLPSNALGLSRRILVLILVLAAACLFVGVAGIAFSASVLRRPPRIATVFRCGSSQDALRAFRSKSLAAGGREEEVVAPRPKVLAVVGVYTGFSAVNRRAALRSIWFPSDPDALSRFDQATGLALRFVIGQTKDSRNMTALKKEIDTHHDFILVDADEDNLNLPHKTLEFFKAAFKLFDAEFYVKADDDIYLRPDRLATLLGKDRAHRFSYIGCMKKGPVITDPKMKWYESSGKLIGNEYFLHADGPIYALSADTVAFLANARNDSLRFFNNEDVTIGSWMLAINVNHEDNKALCEPICSPTSIAVWSNPRCLDPCNLKHKLMKLHNISMCSNSSTLPPEDEDDYDER</sequence>
<evidence type="ECO:0000256" key="12">
    <source>
        <dbReference type="ARBA" id="ARBA00023211"/>
    </source>
</evidence>
<name>A0A8J5KL35_ZINOF</name>
<organism evidence="14 15">
    <name type="scientific">Zingiber officinale</name>
    <name type="common">Ginger</name>
    <name type="synonym">Amomum zingiber</name>
    <dbReference type="NCBI Taxonomy" id="94328"/>
    <lineage>
        <taxon>Eukaryota</taxon>
        <taxon>Viridiplantae</taxon>
        <taxon>Streptophyta</taxon>
        <taxon>Embryophyta</taxon>
        <taxon>Tracheophyta</taxon>
        <taxon>Spermatophyta</taxon>
        <taxon>Magnoliopsida</taxon>
        <taxon>Liliopsida</taxon>
        <taxon>Zingiberales</taxon>
        <taxon>Zingiberaceae</taxon>
        <taxon>Zingiber</taxon>
    </lineage>
</organism>
<comment type="caution">
    <text evidence="14">The sequence shown here is derived from an EMBL/GenBank/DDBJ whole genome shotgun (WGS) entry which is preliminary data.</text>
</comment>
<dbReference type="Pfam" id="PF01762">
    <property type="entry name" value="Galactosyl_T"/>
    <property type="match status" value="1"/>
</dbReference>
<evidence type="ECO:0000256" key="6">
    <source>
        <dbReference type="ARBA" id="ARBA00022679"/>
    </source>
</evidence>
<evidence type="ECO:0000313" key="14">
    <source>
        <dbReference type="EMBL" id="KAG6487893.1"/>
    </source>
</evidence>
<proteinExistence type="inferred from homology"/>
<evidence type="ECO:0000256" key="11">
    <source>
        <dbReference type="ARBA" id="ARBA00023136"/>
    </source>
</evidence>
<keyword evidence="11 13" id="KW-0472">Membrane</keyword>
<keyword evidence="9 13" id="KW-1133">Transmembrane helix</keyword>
<gene>
    <name evidence="14" type="ORF">ZIOFF_056631</name>
</gene>
<dbReference type="GO" id="GO:0008378">
    <property type="term" value="F:galactosyltransferase activity"/>
    <property type="evidence" value="ECO:0007669"/>
    <property type="project" value="TreeGrafter"/>
</dbReference>
<comment type="subcellular location">
    <subcellularLocation>
        <location evidence="2 13">Golgi apparatus membrane</location>
        <topology evidence="2 13">Single-pass type II membrane protein</topology>
    </subcellularLocation>
</comment>
<keyword evidence="8 13" id="KW-0735">Signal-anchor</keyword>
<dbReference type="AlphaFoldDB" id="A0A8J5KL35"/>
<dbReference type="OrthoDB" id="414175at2759"/>